<dbReference type="AlphaFoldDB" id="A0A7X9S0E1"/>
<accession>A0A7X9S0E1</accession>
<organism evidence="1 2">
    <name type="scientific">Flammeovirga aprica JL-4</name>
    <dbReference type="NCBI Taxonomy" id="694437"/>
    <lineage>
        <taxon>Bacteria</taxon>
        <taxon>Pseudomonadati</taxon>
        <taxon>Bacteroidota</taxon>
        <taxon>Cytophagia</taxon>
        <taxon>Cytophagales</taxon>
        <taxon>Flammeovirgaceae</taxon>
        <taxon>Flammeovirga</taxon>
    </lineage>
</organism>
<dbReference type="EMBL" id="JABANE010000130">
    <property type="protein sequence ID" value="NME72050.1"/>
    <property type="molecule type" value="Genomic_DNA"/>
</dbReference>
<evidence type="ECO:0000313" key="1">
    <source>
        <dbReference type="EMBL" id="NME72050.1"/>
    </source>
</evidence>
<comment type="caution">
    <text evidence="1">The sequence shown here is derived from an EMBL/GenBank/DDBJ whole genome shotgun (WGS) entry which is preliminary data.</text>
</comment>
<dbReference type="RefSeq" id="WP_169660247.1">
    <property type="nucleotide sequence ID" value="NZ_JABANE010000130.1"/>
</dbReference>
<proteinExistence type="predicted"/>
<name>A0A7X9S0E1_9BACT</name>
<sequence>MLQDKRDYLKRMIRNLEKVMLRFTGLDRELHFEEMALTIDKYLKEVLLIEVSDSEEEITLKMMDLSSKTDFKELELLNDVLIYKGKLTQDNKYLKAAYRILSEIEKKDIMTFSFVRQQKLAELQQLLKA</sequence>
<keyword evidence="2" id="KW-1185">Reference proteome</keyword>
<gene>
    <name evidence="1" type="ORF">HHU12_29075</name>
</gene>
<evidence type="ECO:0000313" key="2">
    <source>
        <dbReference type="Proteomes" id="UP000576082"/>
    </source>
</evidence>
<dbReference type="Proteomes" id="UP000576082">
    <property type="component" value="Unassembled WGS sequence"/>
</dbReference>
<protein>
    <submittedName>
        <fullName evidence="1">Uncharacterized protein</fullName>
    </submittedName>
</protein>
<reference evidence="1 2" key="1">
    <citation type="submission" date="2020-04" db="EMBL/GenBank/DDBJ databases">
        <title>Flammeovirga sp. SR4, a novel species isolated from seawater.</title>
        <authorList>
            <person name="Wang X."/>
        </authorList>
    </citation>
    <scope>NUCLEOTIDE SEQUENCE [LARGE SCALE GENOMIC DNA]</scope>
    <source>
        <strain evidence="1 2">ATCC 23126</strain>
    </source>
</reference>